<evidence type="ECO:0000256" key="7">
    <source>
        <dbReference type="ARBA" id="ARBA00022949"/>
    </source>
</evidence>
<accession>A0A9N9SIH5</accession>
<evidence type="ECO:0000256" key="12">
    <source>
        <dbReference type="RuleBase" id="RU010713"/>
    </source>
</evidence>
<dbReference type="GO" id="GO:0034220">
    <property type="term" value="P:monoatomic ion transmembrane transport"/>
    <property type="evidence" value="ECO:0007669"/>
    <property type="project" value="UniProtKB-KW"/>
</dbReference>
<comment type="caution">
    <text evidence="12">Lacks conserved residue(s) required for the propagation of feature annotation.</text>
</comment>
<evidence type="ECO:0000256" key="8">
    <source>
        <dbReference type="ARBA" id="ARBA00022989"/>
    </source>
</evidence>
<evidence type="ECO:0000313" key="14">
    <source>
        <dbReference type="Proteomes" id="UP001153737"/>
    </source>
</evidence>
<dbReference type="GO" id="GO:0005243">
    <property type="term" value="F:gap junction channel activity"/>
    <property type="evidence" value="ECO:0007669"/>
    <property type="project" value="TreeGrafter"/>
</dbReference>
<dbReference type="OrthoDB" id="5867527at2759"/>
<keyword evidence="14" id="KW-1185">Reference proteome</keyword>
<keyword evidence="11 12" id="KW-0407">Ion channel</keyword>
<evidence type="ECO:0000256" key="10">
    <source>
        <dbReference type="ARBA" id="ARBA00023136"/>
    </source>
</evidence>
<keyword evidence="6" id="KW-0303">Gap junction</keyword>
<comment type="function">
    <text evidence="12">Structural component of the gap junctions.</text>
</comment>
<evidence type="ECO:0000256" key="9">
    <source>
        <dbReference type="ARBA" id="ARBA00023065"/>
    </source>
</evidence>
<reference evidence="13" key="1">
    <citation type="submission" date="2022-01" db="EMBL/GenBank/DDBJ databases">
        <authorList>
            <person name="King R."/>
        </authorList>
    </citation>
    <scope>NUCLEOTIDE SEQUENCE</scope>
</reference>
<feature type="transmembrane region" description="Helical" evidence="12">
    <location>
        <begin position="106"/>
        <end position="128"/>
    </location>
</feature>
<name>A0A9N9SIH5_PHACE</name>
<dbReference type="PRINTS" id="PR01262">
    <property type="entry name" value="INNEXIN"/>
</dbReference>
<evidence type="ECO:0000313" key="13">
    <source>
        <dbReference type="EMBL" id="CAG9824617.1"/>
    </source>
</evidence>
<dbReference type="AlphaFoldDB" id="A0A9N9SIH5"/>
<gene>
    <name evidence="12" type="primary">inx</name>
    <name evidence="13" type="ORF">PHAECO_LOCUS11750</name>
</gene>
<evidence type="ECO:0000256" key="1">
    <source>
        <dbReference type="ARBA" id="ARBA00004610"/>
    </source>
</evidence>
<proteinExistence type="inferred from homology"/>
<evidence type="ECO:0000256" key="11">
    <source>
        <dbReference type="ARBA" id="ARBA00023303"/>
    </source>
</evidence>
<protein>
    <recommendedName>
        <fullName evidence="12">Innexin</fullName>
    </recommendedName>
</protein>
<dbReference type="PANTHER" id="PTHR11893:SF41">
    <property type="entry name" value="INNEXIN INX2"/>
    <property type="match status" value="1"/>
</dbReference>
<dbReference type="InterPro" id="IPR000990">
    <property type="entry name" value="Innexin"/>
</dbReference>
<keyword evidence="9 12" id="KW-0406">Ion transport</keyword>
<evidence type="ECO:0000256" key="2">
    <source>
        <dbReference type="ARBA" id="ARBA00004651"/>
    </source>
</evidence>
<dbReference type="Pfam" id="PF00876">
    <property type="entry name" value="Innexin"/>
    <property type="match status" value="1"/>
</dbReference>
<feature type="transmembrane region" description="Helical" evidence="12">
    <location>
        <begin position="263"/>
        <end position="286"/>
    </location>
</feature>
<evidence type="ECO:0000256" key="3">
    <source>
        <dbReference type="ARBA" id="ARBA00022448"/>
    </source>
</evidence>
<dbReference type="GO" id="GO:0007602">
    <property type="term" value="P:phototransduction"/>
    <property type="evidence" value="ECO:0007669"/>
    <property type="project" value="TreeGrafter"/>
</dbReference>
<evidence type="ECO:0000256" key="5">
    <source>
        <dbReference type="ARBA" id="ARBA00022692"/>
    </source>
</evidence>
<dbReference type="PANTHER" id="PTHR11893">
    <property type="entry name" value="INNEXIN"/>
    <property type="match status" value="1"/>
</dbReference>
<keyword evidence="4" id="KW-1003">Cell membrane</keyword>
<keyword evidence="10 12" id="KW-0472">Membrane</keyword>
<reference evidence="13" key="2">
    <citation type="submission" date="2022-10" db="EMBL/GenBank/DDBJ databases">
        <authorList>
            <consortium name="ENA_rothamsted_submissions"/>
            <consortium name="culmorum"/>
            <person name="King R."/>
        </authorList>
    </citation>
    <scope>NUCLEOTIDE SEQUENCE</scope>
</reference>
<keyword evidence="3 12" id="KW-0813">Transport</keyword>
<keyword evidence="5 12" id="KW-0812">Transmembrane</keyword>
<dbReference type="GO" id="GO:0005886">
    <property type="term" value="C:plasma membrane"/>
    <property type="evidence" value="ECO:0007669"/>
    <property type="project" value="UniProtKB-SubCell"/>
</dbReference>
<feature type="transmembrane region" description="Helical" evidence="12">
    <location>
        <begin position="26"/>
        <end position="43"/>
    </location>
</feature>
<dbReference type="GO" id="GO:0005921">
    <property type="term" value="C:gap junction"/>
    <property type="evidence" value="ECO:0007669"/>
    <property type="project" value="UniProtKB-SubCell"/>
</dbReference>
<organism evidence="13 14">
    <name type="scientific">Phaedon cochleariae</name>
    <name type="common">Mustard beetle</name>
    <dbReference type="NCBI Taxonomy" id="80249"/>
    <lineage>
        <taxon>Eukaryota</taxon>
        <taxon>Metazoa</taxon>
        <taxon>Ecdysozoa</taxon>
        <taxon>Arthropoda</taxon>
        <taxon>Hexapoda</taxon>
        <taxon>Insecta</taxon>
        <taxon>Pterygota</taxon>
        <taxon>Neoptera</taxon>
        <taxon>Endopterygota</taxon>
        <taxon>Coleoptera</taxon>
        <taxon>Polyphaga</taxon>
        <taxon>Cucujiformia</taxon>
        <taxon>Chrysomeloidea</taxon>
        <taxon>Chrysomelidae</taxon>
        <taxon>Chrysomelinae</taxon>
        <taxon>Chrysomelini</taxon>
        <taxon>Phaedon</taxon>
    </lineage>
</organism>
<comment type="subcellular location">
    <subcellularLocation>
        <location evidence="1">Cell junction</location>
        <location evidence="1">Gap junction</location>
    </subcellularLocation>
    <subcellularLocation>
        <location evidence="2 12">Cell membrane</location>
        <topology evidence="2 12">Multi-pass membrane protein</topology>
    </subcellularLocation>
</comment>
<dbReference type="EMBL" id="OU896714">
    <property type="protein sequence ID" value="CAG9824617.1"/>
    <property type="molecule type" value="Genomic_DNA"/>
</dbReference>
<dbReference type="Proteomes" id="UP001153737">
    <property type="component" value="Chromosome 8"/>
</dbReference>
<sequence length="360" mass="42207">MIDFYQSLRTLLRLEKIHADNNVFKLHYKVTVVLLLGFSILLTSKQYFGEPINCHIGKTDISKDFIDTFCWISGTFTLKKTINSKNLPGLGNPFDAKDSEIYRHFYYQWVSIAFGIQAIFFYVPKFLWKTWEAGRLRLLIGDLGGPLISDQWTSARKDTFVKYLVNGDCAHNIYMCRYCICEFLNFLNVCFQIYFMDWFISGHFSSFGLAYASYKDVNPMDIFFPKKAKCTYRNFGPSGSDEEHDFLCILPLNVLNEKLFLVLWYWLFILLAISSLCLLYRSLFLFAPKFRVYLLRAQCRKLEKKKAMLIVKKFTYGDFFILYKIGKNVDPTIYNEIVASIYAHFTMKGSCKNFPRDDEV</sequence>
<comment type="similarity">
    <text evidence="12">Belongs to the pannexin family.</text>
</comment>
<keyword evidence="8 12" id="KW-1133">Transmembrane helix</keyword>
<dbReference type="PROSITE" id="PS51013">
    <property type="entry name" value="PANNEXIN"/>
    <property type="match status" value="1"/>
</dbReference>
<evidence type="ECO:0000256" key="6">
    <source>
        <dbReference type="ARBA" id="ARBA00022868"/>
    </source>
</evidence>
<evidence type="ECO:0000256" key="4">
    <source>
        <dbReference type="ARBA" id="ARBA00022475"/>
    </source>
</evidence>
<keyword evidence="7" id="KW-0965">Cell junction</keyword>